<name>A0A7H8TAZ8_STRCX</name>
<evidence type="ECO:0008006" key="3">
    <source>
        <dbReference type="Google" id="ProtNLM"/>
    </source>
</evidence>
<dbReference type="InterPro" id="IPR036388">
    <property type="entry name" value="WH-like_DNA-bd_sf"/>
</dbReference>
<evidence type="ECO:0000313" key="2">
    <source>
        <dbReference type="Proteomes" id="UP000509418"/>
    </source>
</evidence>
<reference evidence="1 2" key="1">
    <citation type="submission" date="2020-06" db="EMBL/GenBank/DDBJ databases">
        <title>Genome mining for natural products.</title>
        <authorList>
            <person name="Zhang B."/>
            <person name="Shi J."/>
            <person name="Ge H."/>
        </authorList>
    </citation>
    <scope>NUCLEOTIDE SEQUENCE [LARGE SCALE GENOMIC DNA]</scope>
    <source>
        <strain evidence="1 2">NA02069</strain>
    </source>
</reference>
<proteinExistence type="predicted"/>
<gene>
    <name evidence="1" type="ORF">HUT05_26585</name>
</gene>
<dbReference type="Gene3D" id="1.10.10.10">
    <property type="entry name" value="Winged helix-like DNA-binding domain superfamily/Winged helix DNA-binding domain"/>
    <property type="match status" value="1"/>
</dbReference>
<protein>
    <recommendedName>
        <fullName evidence="3">FtsK gamma domain-containing protein</fullName>
    </recommendedName>
</protein>
<dbReference type="EMBL" id="CP056041">
    <property type="protein sequence ID" value="QKZ20596.1"/>
    <property type="molecule type" value="Genomic_DNA"/>
</dbReference>
<evidence type="ECO:0000313" key="1">
    <source>
        <dbReference type="EMBL" id="QKZ20596.1"/>
    </source>
</evidence>
<sequence length="133" mass="14176">MPDQTAESTYAKAVQIASQLGGFAPQSVLQRRLRLGYQDAHALQDRLIAEGHLDAQAVAAERSEHLQRALTSYGQASATTAAYEESGVYGIPRDGFSSYQDAAQVARDAQETARFYGATAAQLAAAQKGTVRA</sequence>
<dbReference type="Proteomes" id="UP000509418">
    <property type="component" value="Chromosome"/>
</dbReference>
<dbReference type="RefSeq" id="WP_176576560.1">
    <property type="nucleotide sequence ID" value="NZ_CBDRGH010000059.1"/>
</dbReference>
<organism evidence="1 2">
    <name type="scientific">Streptomyces chartreusis</name>
    <dbReference type="NCBI Taxonomy" id="1969"/>
    <lineage>
        <taxon>Bacteria</taxon>
        <taxon>Bacillati</taxon>
        <taxon>Actinomycetota</taxon>
        <taxon>Actinomycetes</taxon>
        <taxon>Kitasatosporales</taxon>
        <taxon>Streptomycetaceae</taxon>
        <taxon>Streptomyces</taxon>
    </lineage>
</organism>
<keyword evidence="2" id="KW-1185">Reference proteome</keyword>
<accession>A0A7H8TAZ8</accession>
<dbReference type="AlphaFoldDB" id="A0A7H8TAZ8"/>